<dbReference type="InterPro" id="IPR014811">
    <property type="entry name" value="ArgoL1"/>
</dbReference>
<dbReference type="Gene3D" id="2.170.260.10">
    <property type="entry name" value="paz domain"/>
    <property type="match status" value="1"/>
</dbReference>
<dbReference type="InterPro" id="IPR003100">
    <property type="entry name" value="PAZ_dom"/>
</dbReference>
<feature type="compositionally biased region" description="Basic and acidic residues" evidence="1">
    <location>
        <begin position="1"/>
        <end position="15"/>
    </location>
</feature>
<name>A0AAN9Y4T5_9HEMI</name>
<evidence type="ECO:0000256" key="1">
    <source>
        <dbReference type="SAM" id="MobiDB-lite"/>
    </source>
</evidence>
<reference evidence="4 5" key="1">
    <citation type="submission" date="2024-03" db="EMBL/GenBank/DDBJ databases">
        <title>Adaptation during the transition from Ophiocordyceps entomopathogen to insect associate is accompanied by gene loss and intensified selection.</title>
        <authorList>
            <person name="Ward C.M."/>
            <person name="Onetto C.A."/>
            <person name="Borneman A.R."/>
        </authorList>
    </citation>
    <scope>NUCLEOTIDE SEQUENCE [LARGE SCALE GENOMIC DNA]</scope>
    <source>
        <strain evidence="4">AWRI1</strain>
        <tissue evidence="4">Single Adult Female</tissue>
    </source>
</reference>
<dbReference type="InterPro" id="IPR012337">
    <property type="entry name" value="RNaseH-like_sf"/>
</dbReference>
<dbReference type="SMART" id="SM01163">
    <property type="entry name" value="DUF1785"/>
    <property type="match status" value="1"/>
</dbReference>
<dbReference type="GO" id="GO:0034587">
    <property type="term" value="P:piRNA processing"/>
    <property type="evidence" value="ECO:0007669"/>
    <property type="project" value="UniProtKB-ARBA"/>
</dbReference>
<feature type="domain" description="Piwi" evidence="3">
    <location>
        <begin position="701"/>
        <end position="1005"/>
    </location>
</feature>
<dbReference type="Pfam" id="PF16486">
    <property type="entry name" value="ArgoN"/>
    <property type="match status" value="1"/>
</dbReference>
<evidence type="ECO:0000259" key="2">
    <source>
        <dbReference type="PROSITE" id="PS50821"/>
    </source>
</evidence>
<organism evidence="4 5">
    <name type="scientific">Parthenolecanium corni</name>
    <dbReference type="NCBI Taxonomy" id="536013"/>
    <lineage>
        <taxon>Eukaryota</taxon>
        <taxon>Metazoa</taxon>
        <taxon>Ecdysozoa</taxon>
        <taxon>Arthropoda</taxon>
        <taxon>Hexapoda</taxon>
        <taxon>Insecta</taxon>
        <taxon>Pterygota</taxon>
        <taxon>Neoptera</taxon>
        <taxon>Paraneoptera</taxon>
        <taxon>Hemiptera</taxon>
        <taxon>Sternorrhyncha</taxon>
        <taxon>Coccoidea</taxon>
        <taxon>Coccidae</taxon>
        <taxon>Parthenolecanium</taxon>
    </lineage>
</organism>
<dbReference type="InterPro" id="IPR036085">
    <property type="entry name" value="PAZ_dom_sf"/>
</dbReference>
<evidence type="ECO:0000313" key="4">
    <source>
        <dbReference type="EMBL" id="KAK7592827.1"/>
    </source>
</evidence>
<dbReference type="Pfam" id="PF08699">
    <property type="entry name" value="ArgoL1"/>
    <property type="match status" value="1"/>
</dbReference>
<dbReference type="Proteomes" id="UP001367676">
    <property type="component" value="Unassembled WGS sequence"/>
</dbReference>
<accession>A0AAN9Y4T5</accession>
<dbReference type="Pfam" id="PF02171">
    <property type="entry name" value="Piwi"/>
    <property type="match status" value="1"/>
</dbReference>
<dbReference type="PROSITE" id="PS50822">
    <property type="entry name" value="PIWI"/>
    <property type="match status" value="1"/>
</dbReference>
<dbReference type="GO" id="GO:0003723">
    <property type="term" value="F:RNA binding"/>
    <property type="evidence" value="ECO:0007669"/>
    <property type="project" value="InterPro"/>
</dbReference>
<dbReference type="PROSITE" id="PS50821">
    <property type="entry name" value="PAZ"/>
    <property type="match status" value="1"/>
</dbReference>
<evidence type="ECO:0000259" key="3">
    <source>
        <dbReference type="PROSITE" id="PS50822"/>
    </source>
</evidence>
<dbReference type="Pfam" id="PF02170">
    <property type="entry name" value="PAZ"/>
    <property type="match status" value="1"/>
</dbReference>
<dbReference type="CDD" id="cd02846">
    <property type="entry name" value="PAZ_argonaute_like"/>
    <property type="match status" value="1"/>
</dbReference>
<dbReference type="SMART" id="SM00950">
    <property type="entry name" value="Piwi"/>
    <property type="match status" value="1"/>
</dbReference>
<feature type="domain" description="PAZ" evidence="2">
    <location>
        <begin position="419"/>
        <end position="536"/>
    </location>
</feature>
<gene>
    <name evidence="4" type="ORF">V9T40_007579</name>
</gene>
<dbReference type="InterPro" id="IPR045246">
    <property type="entry name" value="Piwi_ago-like"/>
</dbReference>
<dbReference type="PANTHER" id="PTHR22891">
    <property type="entry name" value="EUKARYOTIC TRANSLATION INITIATION FACTOR 2C"/>
    <property type="match status" value="1"/>
</dbReference>
<dbReference type="CDD" id="cd04657">
    <property type="entry name" value="Piwi_ago-like"/>
    <property type="match status" value="1"/>
</dbReference>
<sequence>MVNGKGEKETTKEEAVESGADSDNSFQVVTHADRTDKPRLATKSFVPNKPTSHGTSKQTSLKLQTNSRQPSPSAARRHLKSVPSSTPQSVPLVAQTKESVGQRPGTVPSTTSAATSAPKCPWANIPKLPRPEPVWPVAPAPSSQPSSSTRDQTSNESRQLVEALKPLMTEVPVDELVHSPTVEQVTKALQKVDIPEKLIPLPQRKNQKKIPTYESSHVLKVLTIEVNYLPLKIKNPQLNIYHYDVAFFPDKPIFLLRQALEKIRQKYFKNRYPAFDGRKNMYVAGKPLKFPKGDTLRDTVEVSNEDSDQNKSFDIAIKCVNANLNMNELIRYTKNGITGEIPQSVIQAVDIALRCGLSSTFTTVGRSFFADPRALETTKIQDLSGGLEIWPGIYQSAVMAWKPYVNVDVANKAFPKQQSILDYMKETLRCTEEDFRNGLRPQVKEKLQSFLKGLKIEYRMPSSNPDEINKRNYKIVGLGRDAENERFQPNGDTPPVIVYNYYKSIKNYVITYPKLPLLIVGSKGALVPMERCSIISNQVLQRRLDEKQTSNMVRAAARPTDERKMTIIKNICHARYSKNPTLKEFEIEVDTDFEKVKGMVLKPPDIAYSKSIASVRDGVWKMENKDQFATGSKIRFWGILALDARIDHAKVTQLAKLLIQEGSKKGIEFQPPLKMERLQDRITEDIIFNKLFEFGKAGLNLVLVIMTANAECYGMVKRASELRSGVLTQCLKMKTVDLASGVRMSTIHNILMKINTKLRGINHYIPTAIRPEILKGAVMIVGADVTHPASDSRANTPSIAAVAASHDSYGFQYNMMYRLQHSKQEMIEDLANIMKAQLESYKLNTGNFPTRILFFRDGVSEGQFQTVLYVELTAIKRGCAMAAPSSSIGITLVVVQKRHHTRFFPHKKDGDGRNNNVPAGTLVDTVITHPTEIDFYLVSHQSIQGTARPTKYHLLWDENNIPEFELQRVTFYLCHLFSRCTRAVSYPAPTYYAHLAAFRARAWWDREDINMNKLSEEQDSKGRINSEISEKHPMFFI</sequence>
<feature type="region of interest" description="Disordered" evidence="1">
    <location>
        <begin position="1"/>
        <end position="158"/>
    </location>
</feature>
<dbReference type="EMBL" id="JBBCAQ010000020">
    <property type="protein sequence ID" value="KAK7592827.1"/>
    <property type="molecule type" value="Genomic_DNA"/>
</dbReference>
<protein>
    <submittedName>
        <fullName evidence="4">Uncharacterized protein</fullName>
    </submittedName>
</protein>
<dbReference type="Gene3D" id="3.40.50.2300">
    <property type="match status" value="1"/>
</dbReference>
<dbReference type="SUPFAM" id="SSF101690">
    <property type="entry name" value="PAZ domain"/>
    <property type="match status" value="1"/>
</dbReference>
<keyword evidence="5" id="KW-1185">Reference proteome</keyword>
<dbReference type="InterPro" id="IPR032474">
    <property type="entry name" value="Argonaute_N"/>
</dbReference>
<dbReference type="InterPro" id="IPR003165">
    <property type="entry name" value="Piwi"/>
</dbReference>
<dbReference type="SUPFAM" id="SSF53098">
    <property type="entry name" value="Ribonuclease H-like"/>
    <property type="match status" value="1"/>
</dbReference>
<feature type="compositionally biased region" description="Polar residues" evidence="1">
    <location>
        <begin position="49"/>
        <end position="72"/>
    </location>
</feature>
<dbReference type="AlphaFoldDB" id="A0AAN9Y4T5"/>
<feature type="compositionally biased region" description="Low complexity" evidence="1">
    <location>
        <begin position="140"/>
        <end position="154"/>
    </location>
</feature>
<evidence type="ECO:0000313" key="5">
    <source>
        <dbReference type="Proteomes" id="UP001367676"/>
    </source>
</evidence>
<comment type="caution">
    <text evidence="4">The sequence shown here is derived from an EMBL/GenBank/DDBJ whole genome shotgun (WGS) entry which is preliminary data.</text>
</comment>
<dbReference type="Gene3D" id="3.30.420.10">
    <property type="entry name" value="Ribonuclease H-like superfamily/Ribonuclease H"/>
    <property type="match status" value="1"/>
</dbReference>
<dbReference type="InterPro" id="IPR036397">
    <property type="entry name" value="RNaseH_sf"/>
</dbReference>
<proteinExistence type="predicted"/>